<evidence type="ECO:0000256" key="9">
    <source>
        <dbReference type="SAM" id="Phobius"/>
    </source>
</evidence>
<evidence type="ECO:0000256" key="6">
    <source>
        <dbReference type="ARBA" id="ARBA00022989"/>
    </source>
</evidence>
<organism evidence="11 12">
    <name type="scientific">Paenibacillus agaridevorans</name>
    <dbReference type="NCBI Taxonomy" id="171404"/>
    <lineage>
        <taxon>Bacteria</taxon>
        <taxon>Bacillati</taxon>
        <taxon>Bacillota</taxon>
        <taxon>Bacilli</taxon>
        <taxon>Bacillales</taxon>
        <taxon>Paenibacillaceae</taxon>
        <taxon>Paenibacillus</taxon>
    </lineage>
</organism>
<keyword evidence="7 9" id="KW-0472">Membrane</keyword>
<dbReference type="PRINTS" id="PR01437">
    <property type="entry name" value="NUOXDRDTASE4"/>
</dbReference>
<dbReference type="AlphaFoldDB" id="A0A2R5F4C4"/>
<comment type="caution">
    <text evidence="11">The sequence shown here is derived from an EMBL/GenBank/DDBJ whole genome shotgun (WGS) entry which is preliminary data.</text>
</comment>
<protein>
    <submittedName>
        <fullName evidence="11">Na+/H+ antiporter subunit D</fullName>
    </submittedName>
</protein>
<feature type="transmembrane region" description="Helical" evidence="9">
    <location>
        <begin position="31"/>
        <end position="52"/>
    </location>
</feature>
<evidence type="ECO:0000313" key="11">
    <source>
        <dbReference type="EMBL" id="GBG10934.1"/>
    </source>
</evidence>
<evidence type="ECO:0000256" key="4">
    <source>
        <dbReference type="ARBA" id="ARBA00022475"/>
    </source>
</evidence>
<dbReference type="InterPro" id="IPR001750">
    <property type="entry name" value="ND/Mrp_TM"/>
</dbReference>
<evidence type="ECO:0000259" key="10">
    <source>
        <dbReference type="Pfam" id="PF00361"/>
    </source>
</evidence>
<comment type="subcellular location">
    <subcellularLocation>
        <location evidence="1">Cell membrane</location>
        <topology evidence="1">Multi-pass membrane protein</topology>
    </subcellularLocation>
    <subcellularLocation>
        <location evidence="8">Membrane</location>
        <topology evidence="8">Multi-pass membrane protein</topology>
    </subcellularLocation>
</comment>
<dbReference type="GO" id="GO:0008137">
    <property type="term" value="F:NADH dehydrogenase (ubiquinone) activity"/>
    <property type="evidence" value="ECO:0007669"/>
    <property type="project" value="InterPro"/>
</dbReference>
<dbReference type="NCBIfam" id="NF005818">
    <property type="entry name" value="PRK07691.1"/>
    <property type="match status" value="1"/>
</dbReference>
<keyword evidence="12" id="KW-1185">Reference proteome</keyword>
<dbReference type="InterPro" id="IPR050586">
    <property type="entry name" value="CPA3_Na-H_Antiporter_D"/>
</dbReference>
<gene>
    <name evidence="11" type="ORF">PAT3040_05706</name>
</gene>
<dbReference type="GO" id="GO:0042773">
    <property type="term" value="P:ATP synthesis coupled electron transport"/>
    <property type="evidence" value="ECO:0007669"/>
    <property type="project" value="InterPro"/>
</dbReference>
<feature type="transmembrane region" description="Helical" evidence="9">
    <location>
        <begin position="240"/>
        <end position="263"/>
    </location>
</feature>
<dbReference type="InterPro" id="IPR003918">
    <property type="entry name" value="NADH_UbQ_OxRdtase"/>
</dbReference>
<feature type="transmembrane region" description="Helical" evidence="9">
    <location>
        <begin position="337"/>
        <end position="355"/>
    </location>
</feature>
<feature type="transmembrane region" description="Helical" evidence="9">
    <location>
        <begin position="132"/>
        <end position="150"/>
    </location>
</feature>
<comment type="similarity">
    <text evidence="2">Belongs to the CPA3 antiporters (TC 2.A.63) subunit D family.</text>
</comment>
<dbReference type="Proteomes" id="UP000245202">
    <property type="component" value="Unassembled WGS sequence"/>
</dbReference>
<reference evidence="11 12" key="1">
    <citation type="submission" date="2017-08" db="EMBL/GenBank/DDBJ databases">
        <title>Substantial Increase in Enzyme Production by Combined Drug-Resistance Mutations in Paenibacillus agaridevorans.</title>
        <authorList>
            <person name="Tanaka Y."/>
            <person name="Funane K."/>
            <person name="Hosaka T."/>
            <person name="Shiwa Y."/>
            <person name="Fujita N."/>
            <person name="Miyazaki T."/>
            <person name="Yoshikawa H."/>
            <person name="Murakami K."/>
            <person name="Kasahara K."/>
            <person name="Inaoka T."/>
            <person name="Hiraga Y."/>
            <person name="Ochi K."/>
        </authorList>
    </citation>
    <scope>NUCLEOTIDE SEQUENCE [LARGE SCALE GENOMIC DNA]</scope>
    <source>
        <strain evidence="11 12">T-3040</strain>
    </source>
</reference>
<feature type="transmembrane region" description="Helical" evidence="9">
    <location>
        <begin position="447"/>
        <end position="472"/>
    </location>
</feature>
<keyword evidence="4" id="KW-1003">Cell membrane</keyword>
<sequence>MNNIVVLPLFIPLILGVSLFFIRKHIRLQQWIAALAALATLAASLMLMGQISSEGIQVLHMGGWEAPYGIPLVADMLAAILVAVASIVTFACLLFAFHFIGEERKNYYVYPLMLILLCGVNGSFLTGDIFNLFVFFEVMLLSSYVLLSLGGGRVQLRETVKYIVINIVASSLFVIAIAYLYSITGTLNLAHIAERVAENGQNGLTTTVSLLLLTVFGLKAGLFLFFWLPGSYSAPSAPIAALFAALLTKVGVYVIIRMFTLIFNHQPQITHTIILWLAALTMILGAIGAIAYWRIKQILAYNVVVSVGFILFGVGVATDASLAGSVFYLVHDMIAKALIFILGGAVVFVAGTDRLREISGLIRYRPILGWLFFLSALALAGVPPLSGFIGKFLILQGGVQAEHYIMAAISLLTSLMVLYSVIKIFINSFWGESLLSEGEQKSSARGTLLPGFLLAALVVGLGLGADIFMPYVDQAVEPLVNPRIYIDAVLS</sequence>
<feature type="transmembrane region" description="Helical" evidence="9">
    <location>
        <begin position="299"/>
        <end position="317"/>
    </location>
</feature>
<feature type="transmembrane region" description="Helical" evidence="9">
    <location>
        <begin position="107"/>
        <end position="126"/>
    </location>
</feature>
<accession>A0A2R5F4C4</accession>
<proteinExistence type="inferred from homology"/>
<feature type="transmembrane region" description="Helical" evidence="9">
    <location>
        <begin position="72"/>
        <end position="100"/>
    </location>
</feature>
<dbReference type="Pfam" id="PF00361">
    <property type="entry name" value="Proton_antipo_M"/>
    <property type="match status" value="1"/>
</dbReference>
<keyword evidence="5 8" id="KW-0812">Transmembrane</keyword>
<evidence type="ECO:0000256" key="7">
    <source>
        <dbReference type="ARBA" id="ARBA00023136"/>
    </source>
</evidence>
<evidence type="ECO:0000256" key="1">
    <source>
        <dbReference type="ARBA" id="ARBA00004651"/>
    </source>
</evidence>
<feature type="domain" description="NADH:quinone oxidoreductase/Mrp antiporter transmembrane" evidence="10">
    <location>
        <begin position="128"/>
        <end position="416"/>
    </location>
</feature>
<evidence type="ECO:0000256" key="3">
    <source>
        <dbReference type="ARBA" id="ARBA00022449"/>
    </source>
</evidence>
<evidence type="ECO:0000256" key="5">
    <source>
        <dbReference type="ARBA" id="ARBA00022692"/>
    </source>
</evidence>
<keyword evidence="6 9" id="KW-1133">Transmembrane helix</keyword>
<keyword evidence="3" id="KW-0050">Antiport</keyword>
<feature type="transmembrane region" description="Helical" evidence="9">
    <location>
        <begin position="269"/>
        <end position="292"/>
    </location>
</feature>
<dbReference type="PANTHER" id="PTHR42703:SF1">
    <property type="entry name" value="NA(+)_H(+) ANTIPORTER SUBUNIT D1"/>
    <property type="match status" value="1"/>
</dbReference>
<feature type="transmembrane region" description="Helical" evidence="9">
    <location>
        <begin position="162"/>
        <end position="183"/>
    </location>
</feature>
<evidence type="ECO:0000313" key="12">
    <source>
        <dbReference type="Proteomes" id="UP000245202"/>
    </source>
</evidence>
<feature type="transmembrane region" description="Helical" evidence="9">
    <location>
        <begin position="367"/>
        <end position="385"/>
    </location>
</feature>
<evidence type="ECO:0000256" key="2">
    <source>
        <dbReference type="ARBA" id="ARBA00005346"/>
    </source>
</evidence>
<dbReference type="EMBL" id="BDQX01000362">
    <property type="protein sequence ID" value="GBG10934.1"/>
    <property type="molecule type" value="Genomic_DNA"/>
</dbReference>
<dbReference type="GO" id="GO:0005886">
    <property type="term" value="C:plasma membrane"/>
    <property type="evidence" value="ECO:0007669"/>
    <property type="project" value="UniProtKB-SubCell"/>
</dbReference>
<dbReference type="PANTHER" id="PTHR42703">
    <property type="entry name" value="NADH DEHYDROGENASE"/>
    <property type="match status" value="1"/>
</dbReference>
<dbReference type="NCBIfam" id="NF009306">
    <property type="entry name" value="PRK12663.1"/>
    <property type="match status" value="1"/>
</dbReference>
<feature type="transmembrane region" description="Helical" evidence="9">
    <location>
        <begin position="405"/>
        <end position="426"/>
    </location>
</feature>
<feature type="transmembrane region" description="Helical" evidence="9">
    <location>
        <begin position="6"/>
        <end position="22"/>
    </location>
</feature>
<feature type="transmembrane region" description="Helical" evidence="9">
    <location>
        <begin position="203"/>
        <end position="228"/>
    </location>
</feature>
<name>A0A2R5F4C4_9BACL</name>
<dbReference type="RefSeq" id="WP_108995336.1">
    <property type="nucleotide sequence ID" value="NZ_BDQX01000362.1"/>
</dbReference>
<keyword evidence="3" id="KW-0813">Transport</keyword>
<dbReference type="GO" id="GO:0015297">
    <property type="term" value="F:antiporter activity"/>
    <property type="evidence" value="ECO:0007669"/>
    <property type="project" value="UniProtKB-KW"/>
</dbReference>
<evidence type="ECO:0000256" key="8">
    <source>
        <dbReference type="RuleBase" id="RU000320"/>
    </source>
</evidence>